<dbReference type="GO" id="GO:0004879">
    <property type="term" value="F:nuclear receptor activity"/>
    <property type="evidence" value="ECO:0007669"/>
    <property type="project" value="TreeGrafter"/>
</dbReference>
<dbReference type="GO" id="GO:0030154">
    <property type="term" value="P:cell differentiation"/>
    <property type="evidence" value="ECO:0007669"/>
    <property type="project" value="TreeGrafter"/>
</dbReference>
<dbReference type="PRINTS" id="PR00047">
    <property type="entry name" value="STROIDFINGER"/>
</dbReference>
<evidence type="ECO:0000259" key="10">
    <source>
        <dbReference type="PROSITE" id="PS51843"/>
    </source>
</evidence>
<dbReference type="Gene3D" id="3.30.50.10">
    <property type="entry name" value="Erythroid Transcription Factor GATA-1, subunit A"/>
    <property type="match status" value="1"/>
</dbReference>
<keyword evidence="7 11" id="KW-0675">Receptor</keyword>
<dbReference type="GO" id="GO:0009755">
    <property type="term" value="P:hormone-mediated signaling pathway"/>
    <property type="evidence" value="ECO:0007669"/>
    <property type="project" value="TreeGrafter"/>
</dbReference>
<keyword evidence="4" id="KW-0805">Transcription regulation</keyword>
<proteinExistence type="predicted"/>
<evidence type="ECO:0000256" key="3">
    <source>
        <dbReference type="ARBA" id="ARBA00022833"/>
    </source>
</evidence>
<evidence type="ECO:0000259" key="9">
    <source>
        <dbReference type="PROSITE" id="PS51030"/>
    </source>
</evidence>
<reference evidence="11" key="1">
    <citation type="journal article" date="2017" name="Gen. Comp. Endocrinol.">
        <title>Genome-wide identification of nuclear receptor (NR) genes and the evolutionary significance of the NR1O subfamily in the monogonont rotifer Brachionus spp.</title>
        <authorList>
            <person name="Kim D.H."/>
            <person name="Kim H.S."/>
            <person name="Hwang D.S."/>
            <person name="Kim H.J."/>
            <person name="Hagiwara A."/>
            <person name="Lee J.S."/>
            <person name="Jeong C.B."/>
        </authorList>
    </citation>
    <scope>NUCLEOTIDE SEQUENCE</scope>
</reference>
<name>A0A221CAX2_9BILA</name>
<dbReference type="InterPro" id="IPR050234">
    <property type="entry name" value="Nuclear_hormone_rcpt_NR1"/>
</dbReference>
<dbReference type="Gene3D" id="1.10.565.10">
    <property type="entry name" value="Retinoid X Receptor"/>
    <property type="match status" value="1"/>
</dbReference>
<dbReference type="SUPFAM" id="SSF48508">
    <property type="entry name" value="Nuclear receptor ligand-binding domain"/>
    <property type="match status" value="1"/>
</dbReference>
<dbReference type="SUPFAM" id="SSF57716">
    <property type="entry name" value="Glucocorticoid receptor-like (DNA-binding domain)"/>
    <property type="match status" value="1"/>
</dbReference>
<evidence type="ECO:0000256" key="4">
    <source>
        <dbReference type="ARBA" id="ARBA00023015"/>
    </source>
</evidence>
<keyword evidence="2" id="KW-0863">Zinc-finger</keyword>
<feature type="domain" description="Nuclear receptor" evidence="9">
    <location>
        <begin position="37"/>
        <end position="112"/>
    </location>
</feature>
<dbReference type="InterPro" id="IPR013088">
    <property type="entry name" value="Znf_NHR/GATA"/>
</dbReference>
<keyword evidence="8" id="KW-0539">Nucleus</keyword>
<dbReference type="PROSITE" id="PS00031">
    <property type="entry name" value="NUCLEAR_REC_DBD_1"/>
    <property type="match status" value="1"/>
</dbReference>
<dbReference type="CDD" id="cd06916">
    <property type="entry name" value="NR_DBD_like"/>
    <property type="match status" value="1"/>
</dbReference>
<dbReference type="AlphaFoldDB" id="A0A221CAX2"/>
<dbReference type="GO" id="GO:0045944">
    <property type="term" value="P:positive regulation of transcription by RNA polymerase II"/>
    <property type="evidence" value="ECO:0007669"/>
    <property type="project" value="TreeGrafter"/>
</dbReference>
<keyword evidence="3" id="KW-0862">Zinc</keyword>
<dbReference type="PROSITE" id="PS51030">
    <property type="entry name" value="NUCLEAR_REC_DBD_2"/>
    <property type="match status" value="1"/>
</dbReference>
<dbReference type="EMBL" id="MF360826">
    <property type="protein sequence ID" value="ASL70510.1"/>
    <property type="molecule type" value="Genomic_DNA"/>
</dbReference>
<evidence type="ECO:0000313" key="11">
    <source>
        <dbReference type="EMBL" id="ASL70510.1"/>
    </source>
</evidence>
<dbReference type="PROSITE" id="PS51843">
    <property type="entry name" value="NR_LBD"/>
    <property type="match status" value="1"/>
</dbReference>
<accession>A0A221CAX2</accession>
<dbReference type="GO" id="GO:0000122">
    <property type="term" value="P:negative regulation of transcription by RNA polymerase II"/>
    <property type="evidence" value="ECO:0007669"/>
    <property type="project" value="TreeGrafter"/>
</dbReference>
<feature type="domain" description="NR LBD" evidence="10">
    <location>
        <begin position="195"/>
        <end position="401"/>
    </location>
</feature>
<protein>
    <submittedName>
        <fullName evidence="11">Nuclear receptor</fullName>
    </submittedName>
</protein>
<dbReference type="SMART" id="SM00399">
    <property type="entry name" value="ZnF_C4"/>
    <property type="match status" value="1"/>
</dbReference>
<keyword evidence="6" id="KW-0804">Transcription</keyword>
<evidence type="ECO:0000256" key="5">
    <source>
        <dbReference type="ARBA" id="ARBA00023125"/>
    </source>
</evidence>
<evidence type="ECO:0000256" key="8">
    <source>
        <dbReference type="ARBA" id="ARBA00023242"/>
    </source>
</evidence>
<dbReference type="Pfam" id="PF00105">
    <property type="entry name" value="zf-C4"/>
    <property type="match status" value="1"/>
</dbReference>
<reference evidence="11" key="2">
    <citation type="submission" date="2017-06" db="EMBL/GenBank/DDBJ databases">
        <authorList>
            <person name="Kim H.J."/>
            <person name="Triplett B.A."/>
        </authorList>
    </citation>
    <scope>NUCLEOTIDE SEQUENCE</scope>
</reference>
<organism evidence="11">
    <name type="scientific">Brachionus rotundiformis</name>
    <dbReference type="NCBI Taxonomy" id="96890"/>
    <lineage>
        <taxon>Eukaryota</taxon>
        <taxon>Metazoa</taxon>
        <taxon>Spiralia</taxon>
        <taxon>Gnathifera</taxon>
        <taxon>Rotifera</taxon>
        <taxon>Eurotatoria</taxon>
        <taxon>Monogononta</taxon>
        <taxon>Pseudotrocha</taxon>
        <taxon>Ploima</taxon>
        <taxon>Brachionidae</taxon>
        <taxon>Brachionus</taxon>
    </lineage>
</organism>
<evidence type="ECO:0000256" key="6">
    <source>
        <dbReference type="ARBA" id="ARBA00023163"/>
    </source>
</evidence>
<dbReference type="InterPro" id="IPR035500">
    <property type="entry name" value="NHR-like_dom_sf"/>
</dbReference>
<keyword evidence="5" id="KW-0238">DNA-binding</keyword>
<dbReference type="GO" id="GO:0008270">
    <property type="term" value="F:zinc ion binding"/>
    <property type="evidence" value="ECO:0007669"/>
    <property type="project" value="UniProtKB-KW"/>
</dbReference>
<evidence type="ECO:0000256" key="1">
    <source>
        <dbReference type="ARBA" id="ARBA00022723"/>
    </source>
</evidence>
<dbReference type="PANTHER" id="PTHR24082:SF473">
    <property type="entry name" value="ECDYSONE-INDUCED PROTEIN 75B, ISOFORM B"/>
    <property type="match status" value="1"/>
</dbReference>
<sequence>MVERNLSDQEMLEALSFEYNLNKKRTQNDKFEVKYNFGKCRVCKSEATGIHYGVSSCEGCKGFFKRSLTRHKNYACKSNKNCVIYPKQRKKCKFCRWMACLDSGMSLSEVRVGRIPNYMKEIRPKSLAEPSKKNKFCLSLKHYAKLHQFDQQILPKINLMEKYLNCSFESQLIVLALLRDKSYQIFKEQTKEFEEHEKLALKVMESNNHHRQLERTQSTIQTLKRKNINALLKHASSMFQIINQLPGFQRISKKDLPRILSDSFFMIFGVRAIKLYINDDYFFMLDENTPMNREVFALLTSESVRDCAFEFYSNLKSLNLTDQEYSLLIPIFLLMFTSNDRLENPQVLKELSEYYSRALLYEFSLNNRTDEFLENFRKAISCAPKVNKMCQELDYGKELLC</sequence>
<dbReference type="InterPro" id="IPR001628">
    <property type="entry name" value="Znf_hrmn_rcpt"/>
</dbReference>
<evidence type="ECO:0000256" key="2">
    <source>
        <dbReference type="ARBA" id="ARBA00022771"/>
    </source>
</evidence>
<evidence type="ECO:0000256" key="7">
    <source>
        <dbReference type="ARBA" id="ARBA00023170"/>
    </source>
</evidence>
<dbReference type="GO" id="GO:0000978">
    <property type="term" value="F:RNA polymerase II cis-regulatory region sequence-specific DNA binding"/>
    <property type="evidence" value="ECO:0007669"/>
    <property type="project" value="TreeGrafter"/>
</dbReference>
<dbReference type="InterPro" id="IPR000536">
    <property type="entry name" value="Nucl_hrmn_rcpt_lig-bd"/>
</dbReference>
<keyword evidence="1" id="KW-0479">Metal-binding</keyword>
<dbReference type="PANTHER" id="PTHR24082">
    <property type="entry name" value="NUCLEAR HORMONE RECEPTOR"/>
    <property type="match status" value="1"/>
</dbReference>